<dbReference type="EMBL" id="JABBWK010000045">
    <property type="protein sequence ID" value="KAG1897552.1"/>
    <property type="molecule type" value="Genomic_DNA"/>
</dbReference>
<proteinExistence type="predicted"/>
<dbReference type="PANTHER" id="PTHR11081">
    <property type="entry name" value="FLAP ENDONUCLEASE FAMILY MEMBER"/>
    <property type="match status" value="1"/>
</dbReference>
<dbReference type="InterPro" id="IPR029060">
    <property type="entry name" value="PIN-like_dom_sf"/>
</dbReference>
<dbReference type="PANTHER" id="PTHR11081:SF75">
    <property type="entry name" value="ENDONUCLEASE, PUTATIVE (AFU_ORTHOLOGUE AFUA_3G13260)-RELATED"/>
    <property type="match status" value="1"/>
</dbReference>
<dbReference type="AlphaFoldDB" id="A0AAD4HIB5"/>
<comment type="caution">
    <text evidence="2">The sequence shown here is derived from an EMBL/GenBank/DDBJ whole genome shotgun (WGS) entry which is preliminary data.</text>
</comment>
<dbReference type="Proteomes" id="UP001195769">
    <property type="component" value="Unassembled WGS sequence"/>
</dbReference>
<dbReference type="PRINTS" id="PR00853">
    <property type="entry name" value="XPGRADSUPER"/>
</dbReference>
<gene>
    <name evidence="2" type="ORF">F5891DRAFT_1191747</name>
</gene>
<organism evidence="2 3">
    <name type="scientific">Suillus fuscotomentosus</name>
    <dbReference type="NCBI Taxonomy" id="1912939"/>
    <lineage>
        <taxon>Eukaryota</taxon>
        <taxon>Fungi</taxon>
        <taxon>Dikarya</taxon>
        <taxon>Basidiomycota</taxon>
        <taxon>Agaricomycotina</taxon>
        <taxon>Agaricomycetes</taxon>
        <taxon>Agaricomycetidae</taxon>
        <taxon>Boletales</taxon>
        <taxon>Suillineae</taxon>
        <taxon>Suillaceae</taxon>
        <taxon>Suillus</taxon>
    </lineage>
</organism>
<dbReference type="CDD" id="cd09870">
    <property type="entry name" value="PIN_YEN1"/>
    <property type="match status" value="1"/>
</dbReference>
<accession>A0AAD4HIB5</accession>
<dbReference type="RefSeq" id="XP_041223128.1">
    <property type="nucleotide sequence ID" value="XM_041367499.1"/>
</dbReference>
<protein>
    <recommendedName>
        <fullName evidence="1">XPG-I domain-containing protein</fullName>
    </recommendedName>
</protein>
<dbReference type="InterPro" id="IPR006084">
    <property type="entry name" value="XPG/Rad2"/>
</dbReference>
<name>A0AAD4HIB5_9AGAM</name>
<sequence length="800" mass="87199">MSHHLGGSFFAQETLVGWAGFSAKTKGPTLISTIWQRKRPSWHAKDSRTCAKDSPKSDISIVVLAGLASISVLCLVNGGNSAFGRPVVTYFCSVLSTPSIHYHGHSVSLHACPQSLLFLQHAGIALSPDPILFMRVLPMKMYDQHYTRKPPLEFSFLMIKLVQEPQDCLALISAGINNPITSDQRSALEYQTSLFLQDAGITVSPDPTLVTCVLPMPKIHYGNPASSRTVTFLPQIFTAQCKSPTQHRIPPLKANIDTPVRNNKPKGLLVIIMGINGLWELLEPAAKTIPVISLALQGCYIGPAPHLPYVVGVDASGWFEQCQQGKWHRAHTQTGQNPALRTFLFRLARLAQYPLQLIFCYDGNQRPGVKRGHIVSLNEHWMVKPTQRILDAFNTEWIVAAGEAEAQLALMNRAGIIDAVMTDDSDIFIFGAQTVLRNSTFLSDTIKIYTVSTIQEHIDHSLTGDAFVTIAICCGGDYDKNGLPGAMHSGNQDLSLQRWQNIAEYHLASNPTGKMGRSHPALAHSLSDSFPNPGIINLYAHPAVTPLTELPKLRPPTPPNLARLAALIQQLLGWDSKKLLSTFRTTVWPVVILHELLEDLANNSPMSNEIDLASGCTRAVFLNRASCPKKAIKATLRLLEESAEGCQDDLHKYVQVWLADRIYDCWVQTMFLSSSGDPQIESSSLSTSRVVPQLESSSLSTSCVVPQLESSSLSTSCVVPQLESSSLSTSHVVPQLESSSLSTSHVVHGSSAGVVPVGAASPVSIIDLTQEEDEVVLADGIIIDLTGDNEDDCELIDLTL</sequence>
<dbReference type="Pfam" id="PF00867">
    <property type="entry name" value="XPG_I"/>
    <property type="match status" value="1"/>
</dbReference>
<evidence type="ECO:0000313" key="2">
    <source>
        <dbReference type="EMBL" id="KAG1897552.1"/>
    </source>
</evidence>
<reference evidence="2" key="1">
    <citation type="journal article" date="2020" name="New Phytol.">
        <title>Comparative genomics reveals dynamic genome evolution in host specialist ectomycorrhizal fungi.</title>
        <authorList>
            <person name="Lofgren L.A."/>
            <person name="Nguyen N.H."/>
            <person name="Vilgalys R."/>
            <person name="Ruytinx J."/>
            <person name="Liao H.L."/>
            <person name="Branco S."/>
            <person name="Kuo A."/>
            <person name="LaButti K."/>
            <person name="Lipzen A."/>
            <person name="Andreopoulos W."/>
            <person name="Pangilinan J."/>
            <person name="Riley R."/>
            <person name="Hundley H."/>
            <person name="Na H."/>
            <person name="Barry K."/>
            <person name="Grigoriev I.V."/>
            <person name="Stajich J.E."/>
            <person name="Kennedy P.G."/>
        </authorList>
    </citation>
    <scope>NUCLEOTIDE SEQUENCE</scope>
    <source>
        <strain evidence="2">FC203</strain>
    </source>
</reference>
<dbReference type="InterPro" id="IPR036279">
    <property type="entry name" value="5-3_exonuclease_C_sf"/>
</dbReference>
<keyword evidence="3" id="KW-1185">Reference proteome</keyword>
<dbReference type="GeneID" id="64661797"/>
<feature type="domain" description="XPG-I" evidence="1">
    <location>
        <begin position="391"/>
        <end position="460"/>
    </location>
</feature>
<dbReference type="Gene3D" id="3.40.50.1010">
    <property type="entry name" value="5'-nuclease"/>
    <property type="match status" value="2"/>
</dbReference>
<evidence type="ECO:0000313" key="3">
    <source>
        <dbReference type="Proteomes" id="UP001195769"/>
    </source>
</evidence>
<dbReference type="SUPFAM" id="SSF47807">
    <property type="entry name" value="5' to 3' exonuclease, C-terminal subdomain"/>
    <property type="match status" value="1"/>
</dbReference>
<dbReference type="GO" id="GO:0017108">
    <property type="term" value="F:5'-flap endonuclease activity"/>
    <property type="evidence" value="ECO:0007669"/>
    <property type="project" value="TreeGrafter"/>
</dbReference>
<dbReference type="GO" id="GO:0006281">
    <property type="term" value="P:DNA repair"/>
    <property type="evidence" value="ECO:0007669"/>
    <property type="project" value="UniProtKB-ARBA"/>
</dbReference>
<dbReference type="SMART" id="SM00484">
    <property type="entry name" value="XPGI"/>
    <property type="match status" value="1"/>
</dbReference>
<dbReference type="SUPFAM" id="SSF88723">
    <property type="entry name" value="PIN domain-like"/>
    <property type="match status" value="1"/>
</dbReference>
<dbReference type="InterPro" id="IPR006086">
    <property type="entry name" value="XPG-I_dom"/>
</dbReference>
<evidence type="ECO:0000259" key="1">
    <source>
        <dbReference type="SMART" id="SM00484"/>
    </source>
</evidence>